<dbReference type="SUPFAM" id="SSF53822">
    <property type="entry name" value="Periplasmic binding protein-like I"/>
    <property type="match status" value="1"/>
</dbReference>
<dbReference type="Gene3D" id="3.40.50.2300">
    <property type="match status" value="2"/>
</dbReference>
<dbReference type="Pfam" id="PF13377">
    <property type="entry name" value="Peripla_BP_3"/>
    <property type="match status" value="1"/>
</dbReference>
<dbReference type="PRINTS" id="PR00036">
    <property type="entry name" value="HTHLACI"/>
</dbReference>
<keyword evidence="7" id="KW-1185">Reference proteome</keyword>
<keyword evidence="2" id="KW-0805">Transcription regulation</keyword>
<protein>
    <submittedName>
        <fullName evidence="6">LacI family transcriptional regulator</fullName>
    </submittedName>
</protein>
<comment type="caution">
    <text evidence="6">The sequence shown here is derived from an EMBL/GenBank/DDBJ whole genome shotgun (WGS) entry which is preliminary data.</text>
</comment>
<dbReference type="InterPro" id="IPR028082">
    <property type="entry name" value="Peripla_BP_I"/>
</dbReference>
<proteinExistence type="predicted"/>
<dbReference type="PROSITE" id="PS50932">
    <property type="entry name" value="HTH_LACI_2"/>
    <property type="match status" value="1"/>
</dbReference>
<evidence type="ECO:0000256" key="2">
    <source>
        <dbReference type="ARBA" id="ARBA00023015"/>
    </source>
</evidence>
<dbReference type="EMBL" id="JAIMFO010000004">
    <property type="protein sequence ID" value="MBY4797186.1"/>
    <property type="molecule type" value="Genomic_DNA"/>
</dbReference>
<organism evidence="6 7">
    <name type="scientific">Collinsella ureilytica</name>
    <dbReference type="NCBI Taxonomy" id="2869515"/>
    <lineage>
        <taxon>Bacteria</taxon>
        <taxon>Bacillati</taxon>
        <taxon>Actinomycetota</taxon>
        <taxon>Coriobacteriia</taxon>
        <taxon>Coriobacteriales</taxon>
        <taxon>Coriobacteriaceae</taxon>
        <taxon>Collinsella</taxon>
    </lineage>
</organism>
<dbReference type="InterPro" id="IPR000843">
    <property type="entry name" value="HTH_LacI"/>
</dbReference>
<dbReference type="SMART" id="SM00354">
    <property type="entry name" value="HTH_LACI"/>
    <property type="match status" value="1"/>
</dbReference>
<evidence type="ECO:0000256" key="1">
    <source>
        <dbReference type="ARBA" id="ARBA00022491"/>
    </source>
</evidence>
<dbReference type="InterPro" id="IPR046335">
    <property type="entry name" value="LacI/GalR-like_sensor"/>
</dbReference>
<evidence type="ECO:0000256" key="3">
    <source>
        <dbReference type="ARBA" id="ARBA00023125"/>
    </source>
</evidence>
<evidence type="ECO:0000259" key="5">
    <source>
        <dbReference type="PROSITE" id="PS50932"/>
    </source>
</evidence>
<evidence type="ECO:0000313" key="7">
    <source>
        <dbReference type="Proteomes" id="UP000700908"/>
    </source>
</evidence>
<dbReference type="InterPro" id="IPR010982">
    <property type="entry name" value="Lambda_DNA-bd_dom_sf"/>
</dbReference>
<dbReference type="SUPFAM" id="SSF47413">
    <property type="entry name" value="lambda repressor-like DNA-binding domains"/>
    <property type="match status" value="1"/>
</dbReference>
<name>A0ABS7MIJ0_9ACTN</name>
<sequence>MADDRQVTAKDIAEMCGVSVATVSRVINQNGRFSPETEKRVREAIEKYNYQPNSLAKGLRKKRSNVVGVVVPNISNEYFSSMILAMQQVFFENDYSITIFNTNNSVEMERACHAQLSALSVAGVISANSREDVRDALKRVVPTIYVDRFVDTGVGGKVACISSDNHRGGMLAAQELWESGSRNPVVITASAESPVTQARTDGFLAGLRSLGLELDPDRIISPVKSSIDAGKEIVSSLIANGVEFDGLFCETDRLAVGALETLSARYMLVPDEVAVVGYDDITLARFARPPLTTVHQDSHKIGERAALLMLEMVRGAEPKEAHITLPVGLVRRETTRRE</sequence>
<evidence type="ECO:0000256" key="4">
    <source>
        <dbReference type="ARBA" id="ARBA00023163"/>
    </source>
</evidence>
<keyword evidence="1" id="KW-0678">Repressor</keyword>
<keyword evidence="3" id="KW-0238">DNA-binding</keyword>
<dbReference type="CDD" id="cd01392">
    <property type="entry name" value="HTH_LacI"/>
    <property type="match status" value="1"/>
</dbReference>
<dbReference type="RefSeq" id="WP_222198922.1">
    <property type="nucleotide sequence ID" value="NZ_JAIMFO010000004.1"/>
</dbReference>
<gene>
    <name evidence="6" type="ORF">K6V98_02245</name>
</gene>
<dbReference type="PANTHER" id="PTHR30146:SF95">
    <property type="entry name" value="RIBOSE OPERON REPRESSOR"/>
    <property type="match status" value="1"/>
</dbReference>
<feature type="domain" description="HTH lacI-type" evidence="5">
    <location>
        <begin position="7"/>
        <end position="61"/>
    </location>
</feature>
<dbReference type="Gene3D" id="1.10.260.40">
    <property type="entry name" value="lambda repressor-like DNA-binding domains"/>
    <property type="match status" value="1"/>
</dbReference>
<dbReference type="CDD" id="cd06291">
    <property type="entry name" value="PBP1_Qymf-like"/>
    <property type="match status" value="1"/>
</dbReference>
<dbReference type="Proteomes" id="UP000700908">
    <property type="component" value="Unassembled WGS sequence"/>
</dbReference>
<evidence type="ECO:0000313" key="6">
    <source>
        <dbReference type="EMBL" id="MBY4797186.1"/>
    </source>
</evidence>
<keyword evidence="4" id="KW-0804">Transcription</keyword>
<accession>A0ABS7MIJ0</accession>
<dbReference type="PANTHER" id="PTHR30146">
    <property type="entry name" value="LACI-RELATED TRANSCRIPTIONAL REPRESSOR"/>
    <property type="match status" value="1"/>
</dbReference>
<dbReference type="Pfam" id="PF00356">
    <property type="entry name" value="LacI"/>
    <property type="match status" value="1"/>
</dbReference>
<reference evidence="6 7" key="1">
    <citation type="submission" date="2021-08" db="EMBL/GenBank/DDBJ databases">
        <title>Collinsella faecalis sp. nov. isolated from swine faeces.</title>
        <authorList>
            <person name="Oh B.S."/>
            <person name="Lee J.H."/>
        </authorList>
    </citation>
    <scope>NUCLEOTIDE SEQUENCE [LARGE SCALE GENOMIC DNA]</scope>
    <source>
        <strain evidence="6 7">AGMB00827</strain>
    </source>
</reference>